<gene>
    <name evidence="1" type="ORF">EGYM00163_LOCUS32787</name>
</gene>
<organism evidence="1">
    <name type="scientific">Eutreptiella gymnastica</name>
    <dbReference type="NCBI Taxonomy" id="73025"/>
    <lineage>
        <taxon>Eukaryota</taxon>
        <taxon>Discoba</taxon>
        <taxon>Euglenozoa</taxon>
        <taxon>Euglenida</taxon>
        <taxon>Spirocuta</taxon>
        <taxon>Euglenophyceae</taxon>
        <taxon>Eutreptiales</taxon>
        <taxon>Eutreptiaceae</taxon>
        <taxon>Eutreptiella</taxon>
    </lineage>
</organism>
<proteinExistence type="predicted"/>
<accession>A0A7S4G100</accession>
<protein>
    <submittedName>
        <fullName evidence="1">Uncharacterized protein</fullName>
    </submittedName>
</protein>
<dbReference type="AlphaFoldDB" id="A0A7S4G100"/>
<sequence>MAKDGAPHMDSGPFVDINAYHLLSDGQQRLWQRWYMTYFLQVRYTVFHNTTGFIHQWLEQHRTHHYGMQEVRPNSKNHWGGRERTTRHVHPLRPTVASTTTSGVLFGGATDGG</sequence>
<reference evidence="1" key="1">
    <citation type="submission" date="2021-01" db="EMBL/GenBank/DDBJ databases">
        <authorList>
            <person name="Corre E."/>
            <person name="Pelletier E."/>
            <person name="Niang G."/>
            <person name="Scheremetjew M."/>
            <person name="Finn R."/>
            <person name="Kale V."/>
            <person name="Holt S."/>
            <person name="Cochrane G."/>
            <person name="Meng A."/>
            <person name="Brown T."/>
            <person name="Cohen L."/>
        </authorList>
    </citation>
    <scope>NUCLEOTIDE SEQUENCE</scope>
    <source>
        <strain evidence="1">CCMP1594</strain>
    </source>
</reference>
<name>A0A7S4G100_9EUGL</name>
<evidence type="ECO:0000313" key="1">
    <source>
        <dbReference type="EMBL" id="CAE0821613.1"/>
    </source>
</evidence>
<dbReference type="EMBL" id="HBJA01094436">
    <property type="protein sequence ID" value="CAE0821613.1"/>
    <property type="molecule type" value="Transcribed_RNA"/>
</dbReference>